<protein>
    <submittedName>
        <fullName evidence="3">Uncharacterized protein</fullName>
    </submittedName>
</protein>
<evidence type="ECO:0000256" key="1">
    <source>
        <dbReference type="SAM" id="Coils"/>
    </source>
</evidence>
<gene>
    <name evidence="3" type="ORF">BN983_00797</name>
</gene>
<comment type="caution">
    <text evidence="3">The sequence shown here is derived from an EMBL/GenBank/DDBJ whole genome shotgun (WGS) entry which is preliminary data.</text>
</comment>
<accession>A0A059NUY0</accession>
<dbReference type="EMBL" id="CCDI010000001">
    <property type="protein sequence ID" value="CDQ22584.1"/>
    <property type="molecule type" value="Genomic_DNA"/>
</dbReference>
<keyword evidence="2" id="KW-0472">Membrane</keyword>
<dbReference type="Proteomes" id="UP000028868">
    <property type="component" value="Unassembled WGS sequence"/>
</dbReference>
<keyword evidence="2" id="KW-1133">Transmembrane helix</keyword>
<reference evidence="4" key="1">
    <citation type="submission" date="2014-03" db="EMBL/GenBank/DDBJ databases">
        <authorList>
            <person name="Urmite Genomes U."/>
        </authorList>
    </citation>
    <scope>NUCLEOTIDE SEQUENCE [LARGE SCALE GENOMIC DNA]</scope>
    <source>
        <strain evidence="4">HD-03</strain>
    </source>
</reference>
<sequence>MGKLDEWANRLDEKADRLEEKRKERNEKARERNAKLREDNARLLAEAKEETQLRKERHKLQDKPTEQEKFYKRANTAGKGIALYFAMPLFLGIAIVLTFIGFQIWEWIF</sequence>
<dbReference type="RefSeq" id="WP_035505956.1">
    <property type="nucleotide sequence ID" value="NZ_CCDI010000001.1"/>
</dbReference>
<evidence type="ECO:0000313" key="3">
    <source>
        <dbReference type="EMBL" id="CDQ22584.1"/>
    </source>
</evidence>
<reference evidence="3 4" key="2">
    <citation type="submission" date="2014-05" db="EMBL/GenBank/DDBJ databases">
        <title>Draft genome sequence of Halobacillus karajensis HK-03.</title>
        <authorList>
            <person name="Khelaifia S."/>
            <person name="Croce O."/>
            <person name="Lagier J.C."/>
            <person name="Raoult D."/>
        </authorList>
    </citation>
    <scope>NUCLEOTIDE SEQUENCE [LARGE SCALE GENOMIC DNA]</scope>
    <source>
        <strain evidence="3 4">HD-03</strain>
    </source>
</reference>
<keyword evidence="4" id="KW-1185">Reference proteome</keyword>
<evidence type="ECO:0000256" key="2">
    <source>
        <dbReference type="SAM" id="Phobius"/>
    </source>
</evidence>
<evidence type="ECO:0000313" key="4">
    <source>
        <dbReference type="Proteomes" id="UP000028868"/>
    </source>
</evidence>
<feature type="transmembrane region" description="Helical" evidence="2">
    <location>
        <begin position="81"/>
        <end position="105"/>
    </location>
</feature>
<organism evidence="3 4">
    <name type="scientific">Halobacillus karajensis</name>
    <dbReference type="NCBI Taxonomy" id="195088"/>
    <lineage>
        <taxon>Bacteria</taxon>
        <taxon>Bacillati</taxon>
        <taxon>Bacillota</taxon>
        <taxon>Bacilli</taxon>
        <taxon>Bacillales</taxon>
        <taxon>Bacillaceae</taxon>
        <taxon>Halobacillus</taxon>
    </lineage>
</organism>
<proteinExistence type="predicted"/>
<dbReference type="AlphaFoldDB" id="A0A059NUY0"/>
<keyword evidence="1" id="KW-0175">Coiled coil</keyword>
<keyword evidence="2" id="KW-0812">Transmembrane</keyword>
<feature type="coiled-coil region" evidence="1">
    <location>
        <begin position="4"/>
        <end position="53"/>
    </location>
</feature>
<name>A0A059NUY0_9BACI</name>